<reference evidence="2" key="1">
    <citation type="submission" date="2022-01" db="EMBL/GenBank/DDBJ databases">
        <authorList>
            <person name="King R."/>
        </authorList>
    </citation>
    <scope>NUCLEOTIDE SEQUENCE</scope>
</reference>
<name>A0A9N9S7J6_9DIPT</name>
<dbReference type="SMART" id="SM00225">
    <property type="entry name" value="BTB"/>
    <property type="match status" value="1"/>
</dbReference>
<dbReference type="Gene3D" id="3.80.10.10">
    <property type="entry name" value="Ribonuclease Inhibitor"/>
    <property type="match status" value="1"/>
</dbReference>
<evidence type="ECO:0000313" key="3">
    <source>
        <dbReference type="Proteomes" id="UP001153620"/>
    </source>
</evidence>
<dbReference type="EMBL" id="OU895880">
    <property type="protein sequence ID" value="CAG9810826.1"/>
    <property type="molecule type" value="Genomic_DNA"/>
</dbReference>
<protein>
    <recommendedName>
        <fullName evidence="1">BTB domain-containing protein</fullName>
    </recommendedName>
</protein>
<keyword evidence="3" id="KW-1185">Reference proteome</keyword>
<dbReference type="InterPro" id="IPR000210">
    <property type="entry name" value="BTB/POZ_dom"/>
</dbReference>
<organism evidence="2 3">
    <name type="scientific">Chironomus riparius</name>
    <dbReference type="NCBI Taxonomy" id="315576"/>
    <lineage>
        <taxon>Eukaryota</taxon>
        <taxon>Metazoa</taxon>
        <taxon>Ecdysozoa</taxon>
        <taxon>Arthropoda</taxon>
        <taxon>Hexapoda</taxon>
        <taxon>Insecta</taxon>
        <taxon>Pterygota</taxon>
        <taxon>Neoptera</taxon>
        <taxon>Endopterygota</taxon>
        <taxon>Diptera</taxon>
        <taxon>Nematocera</taxon>
        <taxon>Chironomoidea</taxon>
        <taxon>Chironomidae</taxon>
        <taxon>Chironominae</taxon>
        <taxon>Chironomus</taxon>
    </lineage>
</organism>
<dbReference type="PANTHER" id="PTHR24413">
    <property type="entry name" value="SPECKLE-TYPE POZ PROTEIN"/>
    <property type="match status" value="1"/>
</dbReference>
<dbReference type="Gene3D" id="3.30.710.10">
    <property type="entry name" value="Potassium Channel Kv1.1, Chain A"/>
    <property type="match status" value="1"/>
</dbReference>
<gene>
    <name evidence="2" type="ORF">CHIRRI_LOCUS13638</name>
</gene>
<dbReference type="InterPro" id="IPR011333">
    <property type="entry name" value="SKP1/BTB/POZ_sf"/>
</dbReference>
<dbReference type="Proteomes" id="UP001153620">
    <property type="component" value="Chromosome 4"/>
</dbReference>
<dbReference type="InterPro" id="IPR026906">
    <property type="entry name" value="LRR_5"/>
</dbReference>
<dbReference type="CDD" id="cd18186">
    <property type="entry name" value="BTB_POZ_ZBTB_KLHL-like"/>
    <property type="match status" value="1"/>
</dbReference>
<dbReference type="AlphaFoldDB" id="A0A9N9S7J6"/>
<dbReference type="InterPro" id="IPR032675">
    <property type="entry name" value="LRR_dom_sf"/>
</dbReference>
<reference evidence="2" key="2">
    <citation type="submission" date="2022-10" db="EMBL/GenBank/DDBJ databases">
        <authorList>
            <consortium name="ENA_rothamsted_submissions"/>
            <consortium name="culmorum"/>
            <person name="King R."/>
        </authorList>
    </citation>
    <scope>NUCLEOTIDE SEQUENCE</scope>
</reference>
<evidence type="ECO:0000259" key="1">
    <source>
        <dbReference type="PROSITE" id="PS50097"/>
    </source>
</evidence>
<dbReference type="SUPFAM" id="SSF54695">
    <property type="entry name" value="POZ domain"/>
    <property type="match status" value="1"/>
</dbReference>
<dbReference type="PROSITE" id="PS50097">
    <property type="entry name" value="BTB"/>
    <property type="match status" value="1"/>
</dbReference>
<proteinExistence type="predicted"/>
<evidence type="ECO:0000313" key="2">
    <source>
        <dbReference type="EMBL" id="CAG9810826.1"/>
    </source>
</evidence>
<dbReference type="SUPFAM" id="SSF52058">
    <property type="entry name" value="L domain-like"/>
    <property type="match status" value="1"/>
</dbReference>
<accession>A0A9N9S7J6</accession>
<dbReference type="Pfam" id="PF13306">
    <property type="entry name" value="LRR_5"/>
    <property type="match status" value="1"/>
</dbReference>
<sequence>MKLPIAEDSAPQVVPVDYYVNDWWPGKNQKYTGQIVRNDQQMPKVIKEVCGKHLFKNTNKDVLGLRFDFCNMTFVPRGICTVYPNLQILLVYNSNVQKLKKDDFLGCEQLKELWLNSLNIEYLPGNLFHHMPNLEIVSVQSCKVKYIDNDILDHLKNLKVAKFNSNEQINAFYDSVSLKTSDGISLEELKQMFKKLSPPNYYDLSEYFEADKLDPVQPTNDYLADSVIADIKKFTENEKYKDLTVIVDGDDFKVHKFVLAARSSVFADMIYKNQQSTLELTDLRKEIFQDILIYIYSDELPEINNNAFDLFSAACRFDIDVLKKHAISKMTSGVTAENALDMLIYGKLYGNESLKKNAFDEIKKMFPDRELSEELTEDTEKLKKIIDAKMVMDEKIRQAQEEFEQMGFFD</sequence>
<feature type="domain" description="BTB" evidence="1">
    <location>
        <begin position="241"/>
        <end position="304"/>
    </location>
</feature>
<dbReference type="Pfam" id="PF00651">
    <property type="entry name" value="BTB"/>
    <property type="match status" value="1"/>
</dbReference>
<dbReference type="OrthoDB" id="6359816at2759"/>